<accession>A0A8J7A7V6</accession>
<name>A0A8J7A7V6_DESMC</name>
<dbReference type="InterPro" id="IPR032557">
    <property type="entry name" value="DUF4935"/>
</dbReference>
<reference evidence="2" key="1">
    <citation type="submission" date="2020-10" db="EMBL/GenBank/DDBJ databases">
        <authorList>
            <person name="Castelo-Branco R."/>
            <person name="Eusebio N."/>
            <person name="Adriana R."/>
            <person name="Vieira A."/>
            <person name="Brugerolle De Fraissinette N."/>
            <person name="Rezende De Castro R."/>
            <person name="Schneider M.P."/>
            <person name="Vasconcelos V."/>
            <person name="Leao P.N."/>
        </authorList>
    </citation>
    <scope>NUCLEOTIDE SEQUENCE</scope>
    <source>
        <strain evidence="2">LEGE 12446</strain>
    </source>
</reference>
<comment type="caution">
    <text evidence="2">The sequence shown here is derived from an EMBL/GenBank/DDBJ whole genome shotgun (WGS) entry which is preliminary data.</text>
</comment>
<protein>
    <submittedName>
        <fullName evidence="2">DUF4935 domain-containing protein</fullName>
    </submittedName>
</protein>
<dbReference type="EMBL" id="JADEXS010000708">
    <property type="protein sequence ID" value="MBE9026846.1"/>
    <property type="molecule type" value="Genomic_DNA"/>
</dbReference>
<proteinExistence type="predicted"/>
<evidence type="ECO:0000313" key="2">
    <source>
        <dbReference type="EMBL" id="MBE9026846.1"/>
    </source>
</evidence>
<dbReference type="AlphaFoldDB" id="A0A8J7A7V6"/>
<keyword evidence="3" id="KW-1185">Reference proteome</keyword>
<dbReference type="Proteomes" id="UP000622533">
    <property type="component" value="Unassembled WGS sequence"/>
</dbReference>
<sequence length="385" mass="45040">MTQRIRQPIRLVALDTEVFDRENFNYQSRAFTKLIELVQDEKICLYLTTVTQQEVMAHIEHLTQQASSAFKNLHKDFRKQAKIIYNSLIFQKLLNLSLNNDELSNELKEQFNEFIKKSKMEILGIDAVSAEYIFTKYFKILPPFKNGQKKHEFPDAFAIAAIEEKAKTENRKIYVISGDHDWEKASNQSEYLIYKESIDKLLTEIIEQESSEVDLCYKILDDNWSEIKNEISHSFSSREFSLSDDFAHGYFELGSEYIEVVVEEIIIIDKSIVDIDEEVESPVVTFELKTEIIYTAYISYDSTEYAYWDSEDHTYYGIEKVEGKLHQKVLTPVELEIILFRDESYNLCFNTIENVDLDPNGLIGTIVLTPGEFEEIEEEFDSCFF</sequence>
<organism evidence="2 3">
    <name type="scientific">Desmonostoc muscorum LEGE 12446</name>
    <dbReference type="NCBI Taxonomy" id="1828758"/>
    <lineage>
        <taxon>Bacteria</taxon>
        <taxon>Bacillati</taxon>
        <taxon>Cyanobacteriota</taxon>
        <taxon>Cyanophyceae</taxon>
        <taxon>Nostocales</taxon>
        <taxon>Nostocaceae</taxon>
        <taxon>Desmonostoc</taxon>
    </lineage>
</organism>
<gene>
    <name evidence="2" type="ORF">IQ276_31860</name>
</gene>
<dbReference type="RefSeq" id="WP_193923529.1">
    <property type="nucleotide sequence ID" value="NZ_JADEXS020000001.1"/>
</dbReference>
<evidence type="ECO:0000259" key="1">
    <source>
        <dbReference type="Pfam" id="PF16289"/>
    </source>
</evidence>
<evidence type="ECO:0000313" key="3">
    <source>
        <dbReference type="Proteomes" id="UP000622533"/>
    </source>
</evidence>
<dbReference type="Pfam" id="PF16289">
    <property type="entry name" value="PIN_12"/>
    <property type="match status" value="1"/>
</dbReference>
<feature type="domain" description="DUF4935" evidence="1">
    <location>
        <begin position="12"/>
        <end position="182"/>
    </location>
</feature>